<evidence type="ECO:0000256" key="5">
    <source>
        <dbReference type="ARBA" id="ARBA00023163"/>
    </source>
</evidence>
<keyword evidence="10" id="KW-1185">Reference proteome</keyword>
<dbReference type="Gene3D" id="3.40.50.2300">
    <property type="match status" value="1"/>
</dbReference>
<sequence>MPASAPLTPELLKPLFDADFSDRREQERAASLVRIVDDDEAVRRSLKTMLEIEGFQVADWPSADAFLADPEEAREERPGCLVLDVRMPGMSGLELQNRLAELGRGLPVIFLTGYADVHVAVSSLKAGALDFLMKPVDEDELIAAIDRGLHRDRLRRLGTREERIVEGADSLSEHEVRILVYIHKALTDAQISERTGVSVRTVEGHRAKLYRKFNVHSGEALEAILPDIRDALRKRFPEA</sequence>
<dbReference type="InterPro" id="IPR001789">
    <property type="entry name" value="Sig_transdc_resp-reg_receiver"/>
</dbReference>
<keyword evidence="4 9" id="KW-0238">DNA-binding</keyword>
<evidence type="ECO:0000256" key="1">
    <source>
        <dbReference type="ARBA" id="ARBA00022553"/>
    </source>
</evidence>
<dbReference type="Proteomes" id="UP000271003">
    <property type="component" value="Chromosome"/>
</dbReference>
<evidence type="ECO:0000256" key="2">
    <source>
        <dbReference type="ARBA" id="ARBA00023012"/>
    </source>
</evidence>
<dbReference type="PROSITE" id="PS50110">
    <property type="entry name" value="RESPONSE_REGULATORY"/>
    <property type="match status" value="1"/>
</dbReference>
<dbReference type="KEGG" id="sutt:SUTMEG_12960"/>
<evidence type="ECO:0000256" key="3">
    <source>
        <dbReference type="ARBA" id="ARBA00023015"/>
    </source>
</evidence>
<dbReference type="EMBL" id="AP018786">
    <property type="protein sequence ID" value="BBF23405.1"/>
    <property type="molecule type" value="Genomic_DNA"/>
</dbReference>
<proteinExistence type="predicted"/>
<dbReference type="CDD" id="cd06170">
    <property type="entry name" value="LuxR_C_like"/>
    <property type="match status" value="1"/>
</dbReference>
<accession>A0A2Z6IA86</accession>
<dbReference type="SMART" id="SM00421">
    <property type="entry name" value="HTH_LUXR"/>
    <property type="match status" value="1"/>
</dbReference>
<evidence type="ECO:0000259" key="7">
    <source>
        <dbReference type="PROSITE" id="PS50043"/>
    </source>
</evidence>
<dbReference type="GO" id="GO:0003677">
    <property type="term" value="F:DNA binding"/>
    <property type="evidence" value="ECO:0007669"/>
    <property type="project" value="UniProtKB-KW"/>
</dbReference>
<dbReference type="Pfam" id="PF00196">
    <property type="entry name" value="GerE"/>
    <property type="match status" value="1"/>
</dbReference>
<name>A0A2Z6IA86_9BURK</name>
<reference evidence="9 10" key="1">
    <citation type="journal article" date="2018" name="Int. J. Syst. Evol. Microbiol.">
        <title>Mesosutterella multiformis gen. nov., sp. nov., a member of the family Sutterellaceae and Sutterella megalosphaeroides sp. nov., isolated from human faeces.</title>
        <authorList>
            <person name="Sakamoto M."/>
            <person name="Ikeyama N."/>
            <person name="Kunihiro T."/>
            <person name="Iino T."/>
            <person name="Yuki M."/>
            <person name="Ohkuma M."/>
        </authorList>
    </citation>
    <scope>NUCLEOTIDE SEQUENCE [LARGE SCALE GENOMIC DNA]</scope>
    <source>
        <strain evidence="9 10">6FBBBH3</strain>
    </source>
</reference>
<organism evidence="9 10">
    <name type="scientific">Sutterella megalosphaeroides</name>
    <dbReference type="NCBI Taxonomy" id="2494234"/>
    <lineage>
        <taxon>Bacteria</taxon>
        <taxon>Pseudomonadati</taxon>
        <taxon>Pseudomonadota</taxon>
        <taxon>Betaproteobacteria</taxon>
        <taxon>Burkholderiales</taxon>
        <taxon>Sutterellaceae</taxon>
        <taxon>Sutterella</taxon>
    </lineage>
</organism>
<dbReference type="AlphaFoldDB" id="A0A2Z6IA86"/>
<evidence type="ECO:0000313" key="10">
    <source>
        <dbReference type="Proteomes" id="UP000271003"/>
    </source>
</evidence>
<gene>
    <name evidence="9" type="ORF">SUTMEG_12960</name>
</gene>
<dbReference type="GO" id="GO:0006355">
    <property type="term" value="P:regulation of DNA-templated transcription"/>
    <property type="evidence" value="ECO:0007669"/>
    <property type="project" value="InterPro"/>
</dbReference>
<feature type="domain" description="HTH luxR-type" evidence="7">
    <location>
        <begin position="164"/>
        <end position="229"/>
    </location>
</feature>
<dbReference type="PROSITE" id="PS50043">
    <property type="entry name" value="HTH_LUXR_2"/>
    <property type="match status" value="1"/>
</dbReference>
<dbReference type="InterPro" id="IPR011006">
    <property type="entry name" value="CheY-like_superfamily"/>
</dbReference>
<dbReference type="SMART" id="SM00448">
    <property type="entry name" value="REC"/>
    <property type="match status" value="1"/>
</dbReference>
<dbReference type="Pfam" id="PF00072">
    <property type="entry name" value="Response_reg"/>
    <property type="match status" value="1"/>
</dbReference>
<evidence type="ECO:0000256" key="4">
    <source>
        <dbReference type="ARBA" id="ARBA00023125"/>
    </source>
</evidence>
<dbReference type="FunFam" id="3.40.50.2300:FF:000018">
    <property type="entry name" value="DNA-binding transcriptional regulator NtrC"/>
    <property type="match status" value="1"/>
</dbReference>
<evidence type="ECO:0000313" key="9">
    <source>
        <dbReference type="EMBL" id="BBF23405.1"/>
    </source>
</evidence>
<evidence type="ECO:0000259" key="8">
    <source>
        <dbReference type="PROSITE" id="PS50110"/>
    </source>
</evidence>
<keyword evidence="1 6" id="KW-0597">Phosphoprotein</keyword>
<feature type="domain" description="Response regulatory" evidence="8">
    <location>
        <begin position="32"/>
        <end position="149"/>
    </location>
</feature>
<dbReference type="SUPFAM" id="SSF46894">
    <property type="entry name" value="C-terminal effector domain of the bipartite response regulators"/>
    <property type="match status" value="1"/>
</dbReference>
<dbReference type="InterPro" id="IPR036388">
    <property type="entry name" value="WH-like_DNA-bd_sf"/>
</dbReference>
<evidence type="ECO:0000256" key="6">
    <source>
        <dbReference type="PROSITE-ProRule" id="PRU00169"/>
    </source>
</evidence>
<dbReference type="Gene3D" id="1.10.10.10">
    <property type="entry name" value="Winged helix-like DNA-binding domain superfamily/Winged helix DNA-binding domain"/>
    <property type="match status" value="1"/>
</dbReference>
<keyword evidence="3" id="KW-0805">Transcription regulation</keyword>
<dbReference type="InterPro" id="IPR016032">
    <property type="entry name" value="Sig_transdc_resp-reg_C-effctor"/>
</dbReference>
<dbReference type="PANTHER" id="PTHR44688:SF16">
    <property type="entry name" value="DNA-BINDING TRANSCRIPTIONAL ACTIVATOR DEVR_DOSR"/>
    <property type="match status" value="1"/>
</dbReference>
<dbReference type="CDD" id="cd17537">
    <property type="entry name" value="REC_FixJ"/>
    <property type="match status" value="1"/>
</dbReference>
<dbReference type="InterPro" id="IPR000792">
    <property type="entry name" value="Tscrpt_reg_LuxR_C"/>
</dbReference>
<protein>
    <submittedName>
        <fullName evidence="9">DNA-binding response regulator</fullName>
    </submittedName>
</protein>
<dbReference type="PANTHER" id="PTHR44688">
    <property type="entry name" value="DNA-BINDING TRANSCRIPTIONAL ACTIVATOR DEVR_DOSR"/>
    <property type="match status" value="1"/>
</dbReference>
<dbReference type="SUPFAM" id="SSF52172">
    <property type="entry name" value="CheY-like"/>
    <property type="match status" value="1"/>
</dbReference>
<dbReference type="RefSeq" id="WP_120177018.1">
    <property type="nucleotide sequence ID" value="NZ_AP018786.1"/>
</dbReference>
<feature type="modified residue" description="4-aspartylphosphate" evidence="6">
    <location>
        <position position="84"/>
    </location>
</feature>
<keyword evidence="2" id="KW-0902">Two-component regulatory system</keyword>
<dbReference type="GO" id="GO:0000160">
    <property type="term" value="P:phosphorelay signal transduction system"/>
    <property type="evidence" value="ECO:0007669"/>
    <property type="project" value="UniProtKB-KW"/>
</dbReference>
<dbReference type="OrthoDB" id="9802426at2"/>
<keyword evidence="5" id="KW-0804">Transcription</keyword>